<name>A0A0W8G0R7_9ZZZZ</name>
<protein>
    <recommendedName>
        <fullName evidence="2">Outer membrane protein beta-barrel domain-containing protein</fullName>
    </recommendedName>
</protein>
<dbReference type="AlphaFoldDB" id="A0A0W8G0R7"/>
<sequence length="142" mass="15824">MLILSSQLTYAQHNNFGIGLMVGEPTGLSGKYWVSESNAFAAGIGGHFVGPNDGLSIHLDYLYHIDNTFQTNFRFPLYYGFGARIRTESNKFGLGFRGVGGILFYPDSVPIDIFIELVPVFKLLPKTNLEIDLSLGARYYFN</sequence>
<comment type="caution">
    <text evidence="1">The sequence shown here is derived from an EMBL/GenBank/DDBJ whole genome shotgun (WGS) entry which is preliminary data.</text>
</comment>
<proteinExistence type="predicted"/>
<reference evidence="1" key="1">
    <citation type="journal article" date="2015" name="Proc. Natl. Acad. Sci. U.S.A.">
        <title>Networks of energetic and metabolic interactions define dynamics in microbial communities.</title>
        <authorList>
            <person name="Embree M."/>
            <person name="Liu J.K."/>
            <person name="Al-Bassam M.M."/>
            <person name="Zengler K."/>
        </authorList>
    </citation>
    <scope>NUCLEOTIDE SEQUENCE</scope>
</reference>
<evidence type="ECO:0000313" key="1">
    <source>
        <dbReference type="EMBL" id="KUG26760.1"/>
    </source>
</evidence>
<organism evidence="1">
    <name type="scientific">hydrocarbon metagenome</name>
    <dbReference type="NCBI Taxonomy" id="938273"/>
    <lineage>
        <taxon>unclassified sequences</taxon>
        <taxon>metagenomes</taxon>
        <taxon>ecological metagenomes</taxon>
    </lineage>
</organism>
<dbReference type="EMBL" id="LNQE01000411">
    <property type="protein sequence ID" value="KUG26760.1"/>
    <property type="molecule type" value="Genomic_DNA"/>
</dbReference>
<accession>A0A0W8G0R7</accession>
<evidence type="ECO:0008006" key="2">
    <source>
        <dbReference type="Google" id="ProtNLM"/>
    </source>
</evidence>
<gene>
    <name evidence="1" type="ORF">ASZ90_003404</name>
</gene>